<evidence type="ECO:0000256" key="1">
    <source>
        <dbReference type="SAM" id="Phobius"/>
    </source>
</evidence>
<reference evidence="3" key="1">
    <citation type="submission" date="2016-12" db="EMBL/GenBank/DDBJ databases">
        <authorList>
            <person name="Varghese N."/>
            <person name="Submissions S."/>
        </authorList>
    </citation>
    <scope>NUCLEOTIDE SEQUENCE [LARGE SCALE GENOMIC DNA]</scope>
    <source>
        <strain evidence="3">DSM 45599</strain>
    </source>
</reference>
<sequence length="217" mass="23357">MGRAPVGGAAKPPGQTIAIFHVLLPSVTTEITTGLFGLLGALVGGGATFAVGYLSTRTQRAQAEQARGNELADAERARSSQLADARSGAYVVLLTRVDSFLDQARELSDLLNLHPEGEQPTDQHRQYTAEWNQLVAANAVVQVAGPDSLAQRAQALLDAVGSLSEIIDKRYRGRRWPPGLEAGWDRARKERLEFLQAARQTYVEGFVMASPATVHPS</sequence>
<organism evidence="2 3">
    <name type="scientific">Micromonospora cremea</name>
    <dbReference type="NCBI Taxonomy" id="709881"/>
    <lineage>
        <taxon>Bacteria</taxon>
        <taxon>Bacillati</taxon>
        <taxon>Actinomycetota</taxon>
        <taxon>Actinomycetes</taxon>
        <taxon>Micromonosporales</taxon>
        <taxon>Micromonosporaceae</taxon>
        <taxon>Micromonospora</taxon>
    </lineage>
</organism>
<proteinExistence type="predicted"/>
<keyword evidence="1" id="KW-0472">Membrane</keyword>
<protein>
    <submittedName>
        <fullName evidence="2">Uncharacterized protein</fullName>
    </submittedName>
</protein>
<feature type="transmembrane region" description="Helical" evidence="1">
    <location>
        <begin position="31"/>
        <end position="54"/>
    </location>
</feature>
<accession>A0A1N5WGJ3</accession>
<evidence type="ECO:0000313" key="3">
    <source>
        <dbReference type="Proteomes" id="UP000185124"/>
    </source>
</evidence>
<gene>
    <name evidence="2" type="ORF">SAMN04489832_2392</name>
</gene>
<evidence type="ECO:0000313" key="2">
    <source>
        <dbReference type="EMBL" id="SIM83607.1"/>
    </source>
</evidence>
<dbReference type="Proteomes" id="UP000185124">
    <property type="component" value="Unassembled WGS sequence"/>
</dbReference>
<keyword evidence="1" id="KW-1133">Transmembrane helix</keyword>
<keyword evidence="3" id="KW-1185">Reference proteome</keyword>
<name>A0A1N5WGJ3_9ACTN</name>
<keyword evidence="1" id="KW-0812">Transmembrane</keyword>
<dbReference type="AlphaFoldDB" id="A0A1N5WGJ3"/>
<dbReference type="EMBL" id="FSQT01000001">
    <property type="protein sequence ID" value="SIM83607.1"/>
    <property type="molecule type" value="Genomic_DNA"/>
</dbReference>
<dbReference type="STRING" id="709881.SAMN04489832_2392"/>